<evidence type="ECO:0000313" key="2">
    <source>
        <dbReference type="Proteomes" id="UP000078162"/>
    </source>
</evidence>
<sequence length="413" mass="46601">MTLKYFVIIVWLQRFPDKIVNVMGPQLGLRESIEVFPNTNFDLQVKQFIYACQDKSVRPAVLKIFRHHPLLKVHDIARAVYLLTALEEGKDLGLSFLKLEQEASGAVLLFARGGFPWKGLPYPAEHAELGLLLLQITEFYEEGRDVLTKMYQFQQSCFNHEGSIFPALWSQETSRSPQEKTDLSKSFFYQFDQQLSPEYTLIDPALGFWMQRSSSSSAFIAASGCKSSLGAYYSGDVGIVAYGPCSGDYSDCSGFGCCGIAKEFSCSTTDEEIHISFLSSLGMPHPRITGFSYLQDAYPRGHLLSQIRISETQCQVHSLMQELAVPLTFSLFCKGKHCQVVEGPRLRSESLDSYKGPTNDIMICGERGFIRVFSSGSYMEIFALQGNKKFWNSDFLISIPYQKNEVMLVFEKK</sequence>
<dbReference type="EMBL" id="CP014639">
    <property type="protein sequence ID" value="ANH79147.1"/>
    <property type="molecule type" value="Genomic_DNA"/>
</dbReference>
<dbReference type="STRING" id="1806891.Cs308_0977"/>
<dbReference type="Proteomes" id="UP000078162">
    <property type="component" value="Chromosome"/>
</dbReference>
<evidence type="ECO:0000313" key="1">
    <source>
        <dbReference type="EMBL" id="ANH79147.1"/>
    </source>
</evidence>
<keyword evidence="2" id="KW-1185">Reference proteome</keyword>
<dbReference type="KEGG" id="csaz:Cs308_0977"/>
<gene>
    <name evidence="1" type="ORF">Cs308_0977</name>
</gene>
<protein>
    <submittedName>
        <fullName evidence="1">Uncharacterized protein</fullName>
    </submittedName>
</protein>
<proteinExistence type="predicted"/>
<organism evidence="1 2">
    <name type="scientific">Candidatus Chlamydia sanziniae</name>
    <dbReference type="NCBI Taxonomy" id="1806891"/>
    <lineage>
        <taxon>Bacteria</taxon>
        <taxon>Pseudomonadati</taxon>
        <taxon>Chlamydiota</taxon>
        <taxon>Chlamydiia</taxon>
        <taxon>Chlamydiales</taxon>
        <taxon>Chlamydiaceae</taxon>
        <taxon>Chlamydia/Chlamydophila group</taxon>
        <taxon>Chlamydia</taxon>
    </lineage>
</organism>
<accession>A0A1A9HWS2</accession>
<dbReference type="AlphaFoldDB" id="A0A1A9HWS2"/>
<reference evidence="1 2" key="1">
    <citation type="submission" date="2016-03" db="EMBL/GenBank/DDBJ databases">
        <title>Culture-independent genomics supports pathogen discovery for uncultivable bacteria within the genus Chlamydia.</title>
        <authorList>
            <person name="Taylor-Brown A."/>
            <person name="Bachmann N.L."/>
            <person name="Borel N."/>
            <person name="Polkinghorne A."/>
        </authorList>
    </citation>
    <scope>NUCLEOTIDE SEQUENCE [LARGE SCALE GENOMIC DNA]</scope>
    <source>
        <strain evidence="1 2">2742-308</strain>
    </source>
</reference>
<dbReference type="PATRIC" id="fig|1806891.3.peg.969"/>
<name>A0A1A9HWS2_9CHLA</name>